<evidence type="ECO:0000256" key="2">
    <source>
        <dbReference type="ARBA" id="ARBA00022679"/>
    </source>
</evidence>
<organism evidence="5 6">
    <name type="scientific">Neolewinella maritima</name>
    <dbReference type="NCBI Taxonomy" id="1383882"/>
    <lineage>
        <taxon>Bacteria</taxon>
        <taxon>Pseudomonadati</taxon>
        <taxon>Bacteroidota</taxon>
        <taxon>Saprospiria</taxon>
        <taxon>Saprospirales</taxon>
        <taxon>Lewinellaceae</taxon>
        <taxon>Neolewinella</taxon>
    </lineage>
</organism>
<dbReference type="InterPro" id="IPR054170">
    <property type="entry name" value="RlmL_1st"/>
</dbReference>
<dbReference type="EMBL" id="CAKLPZ010000001">
    <property type="protein sequence ID" value="CAH1000367.1"/>
    <property type="molecule type" value="Genomic_DNA"/>
</dbReference>
<dbReference type="Pfam" id="PF22020">
    <property type="entry name" value="RlmL_1st"/>
    <property type="match status" value="1"/>
</dbReference>
<dbReference type="InterPro" id="IPR029063">
    <property type="entry name" value="SAM-dependent_MTases_sf"/>
</dbReference>
<dbReference type="Proteomes" id="UP000837803">
    <property type="component" value="Unassembled WGS sequence"/>
</dbReference>
<dbReference type="SMART" id="SM00981">
    <property type="entry name" value="THUMP"/>
    <property type="match status" value="1"/>
</dbReference>
<keyword evidence="6" id="KW-1185">Reference proteome</keyword>
<dbReference type="RefSeq" id="WP_238750419.1">
    <property type="nucleotide sequence ID" value="NZ_CAKLPZ010000001.1"/>
</dbReference>
<sequence>MSDLTLAFPTLAGLEEVLADELTDLGLTDVEIGRRVVTGTGDLALVYRANLELRTALRVLINIDAFRVDREQELYDRLRATNWRQYLMPEGSLYISVVDPGAWFRNTHYIAQLAKDAIVDQFRDKYQTRPSVDKGNPDLSIHLRISGDGNVDLSVDTSGDGLHRRGYRRRTGEAPINEVLAAGMLRIAGYSGEQPLVDPMCGSGTILAEATMIATNRPPGMNRAFGFQRWPDFDEAQWDSIRKAASDRIQTAQHPILGADIDDSAIAIARDTLERAGVLATVELRTSPFAELQPLPVDETVSGLLITNPPYEMRMQTGDIVAFYTAIGDTLKQQWAGYTAWLISANAQAVKRVGLRTSRKVPLMNGPVEARFCKYELYLGTRQQKSSATD</sequence>
<comment type="caution">
    <text evidence="5">The sequence shown here is derived from an EMBL/GenBank/DDBJ whole genome shotgun (WGS) entry which is preliminary data.</text>
</comment>
<keyword evidence="2 5" id="KW-0808">Transferase</keyword>
<evidence type="ECO:0000313" key="5">
    <source>
        <dbReference type="EMBL" id="CAH1000367.1"/>
    </source>
</evidence>
<dbReference type="EC" id="2.1.1.173" evidence="5"/>
<proteinExistence type="predicted"/>
<dbReference type="GO" id="GO:0052915">
    <property type="term" value="F:23S rRNA (guanine(2445)-N(2))-methyltransferase activity"/>
    <property type="evidence" value="ECO:0007669"/>
    <property type="project" value="UniProtKB-EC"/>
</dbReference>
<dbReference type="PROSITE" id="PS51165">
    <property type="entry name" value="THUMP"/>
    <property type="match status" value="1"/>
</dbReference>
<dbReference type="PANTHER" id="PTHR47313">
    <property type="entry name" value="RIBOSOMAL RNA LARGE SUBUNIT METHYLTRANSFERASE K/L"/>
    <property type="match status" value="1"/>
</dbReference>
<evidence type="ECO:0000259" key="4">
    <source>
        <dbReference type="PROSITE" id="PS51165"/>
    </source>
</evidence>
<dbReference type="InterPro" id="IPR002052">
    <property type="entry name" value="DNA_methylase_N6_adenine_CS"/>
</dbReference>
<keyword evidence="1 5" id="KW-0489">Methyltransferase</keyword>
<dbReference type="Pfam" id="PF01170">
    <property type="entry name" value="UPF0020"/>
    <property type="match status" value="1"/>
</dbReference>
<accession>A0ABN8F5Z6</accession>
<keyword evidence="3" id="KW-0694">RNA-binding</keyword>
<protein>
    <submittedName>
        <fullName evidence="5">Ribosomal RNA large subunit methyltransferase L</fullName>
        <ecNumber evidence="5">2.1.1.173</ecNumber>
    </submittedName>
</protein>
<name>A0ABN8F5Z6_9BACT</name>
<dbReference type="PANTHER" id="PTHR47313:SF1">
    <property type="entry name" value="RIBOSOMAL RNA LARGE SUBUNIT METHYLTRANSFERASE K_L"/>
    <property type="match status" value="1"/>
</dbReference>
<dbReference type="InterPro" id="IPR000241">
    <property type="entry name" value="RlmKL-like_Mtase"/>
</dbReference>
<reference evidence="5" key="1">
    <citation type="submission" date="2021-12" db="EMBL/GenBank/DDBJ databases">
        <authorList>
            <person name="Rodrigo-Torres L."/>
            <person name="Arahal R. D."/>
            <person name="Lucena T."/>
        </authorList>
    </citation>
    <scope>NUCLEOTIDE SEQUENCE</scope>
    <source>
        <strain evidence="5">CECT 8419</strain>
    </source>
</reference>
<gene>
    <name evidence="5" type="primary">rlmL</name>
    <name evidence="5" type="ORF">LEM8419_01520</name>
</gene>
<dbReference type="Gene3D" id="3.30.2130.30">
    <property type="match status" value="1"/>
</dbReference>
<evidence type="ECO:0000256" key="3">
    <source>
        <dbReference type="PROSITE-ProRule" id="PRU00529"/>
    </source>
</evidence>
<dbReference type="Pfam" id="PF02926">
    <property type="entry name" value="THUMP"/>
    <property type="match status" value="1"/>
</dbReference>
<dbReference type="InterPro" id="IPR004114">
    <property type="entry name" value="THUMP_dom"/>
</dbReference>
<dbReference type="PROSITE" id="PS00092">
    <property type="entry name" value="N6_MTASE"/>
    <property type="match status" value="1"/>
</dbReference>
<dbReference type="CDD" id="cd11715">
    <property type="entry name" value="THUMP_AdoMetMT"/>
    <property type="match status" value="1"/>
</dbReference>
<evidence type="ECO:0000313" key="6">
    <source>
        <dbReference type="Proteomes" id="UP000837803"/>
    </source>
</evidence>
<feature type="domain" description="THUMP" evidence="4">
    <location>
        <begin position="45"/>
        <end position="157"/>
    </location>
</feature>
<dbReference type="SUPFAM" id="SSF53335">
    <property type="entry name" value="S-adenosyl-L-methionine-dependent methyltransferases"/>
    <property type="match status" value="1"/>
</dbReference>
<evidence type="ECO:0000256" key="1">
    <source>
        <dbReference type="ARBA" id="ARBA00022603"/>
    </source>
</evidence>
<dbReference type="Gene3D" id="3.40.50.150">
    <property type="entry name" value="Vaccinia Virus protein VP39"/>
    <property type="match status" value="1"/>
</dbReference>